<dbReference type="PANTHER" id="PTHR36837:SF2">
    <property type="entry name" value="POLY(3-HYDROXYALKANOATE) POLYMERASE SUBUNIT PHAC"/>
    <property type="match status" value="1"/>
</dbReference>
<dbReference type="AlphaFoldDB" id="A0A4V2VQI7"/>
<dbReference type="SUPFAM" id="SSF53474">
    <property type="entry name" value="alpha/beta-Hydrolases"/>
    <property type="match status" value="1"/>
</dbReference>
<reference evidence="2 3" key="1">
    <citation type="submission" date="2019-03" db="EMBL/GenBank/DDBJ databases">
        <title>Genomic Encyclopedia of Type Strains, Phase IV (KMG-IV): sequencing the most valuable type-strain genomes for metagenomic binning, comparative biology and taxonomic classification.</title>
        <authorList>
            <person name="Goeker M."/>
        </authorList>
    </citation>
    <scope>NUCLEOTIDE SEQUENCE [LARGE SCALE GENOMIC DNA]</scope>
    <source>
        <strain evidence="2 3">DSM 654</strain>
    </source>
</reference>
<name>A0A4V2VQI7_ROSSA</name>
<dbReference type="EMBL" id="SMBU01000016">
    <property type="protein sequence ID" value="TCU94629.1"/>
    <property type="molecule type" value="Genomic_DNA"/>
</dbReference>
<dbReference type="InterPro" id="IPR051321">
    <property type="entry name" value="PHA/PHB_synthase"/>
</dbReference>
<accession>A0A4V2VQI7</accession>
<proteinExistence type="predicted"/>
<organism evidence="2 3">
    <name type="scientific">Roseateles saccharophilus</name>
    <name type="common">Pseudomonas saccharophila</name>
    <dbReference type="NCBI Taxonomy" id="304"/>
    <lineage>
        <taxon>Bacteria</taxon>
        <taxon>Pseudomonadati</taxon>
        <taxon>Pseudomonadota</taxon>
        <taxon>Betaproteobacteria</taxon>
        <taxon>Burkholderiales</taxon>
        <taxon>Sphaerotilaceae</taxon>
        <taxon>Roseateles</taxon>
    </lineage>
</organism>
<sequence length="562" mass="62486">MNTRLIDSNPSTPAPEPSPWPLDAWTRYAADAWWRGVAAMDTLRQRADNMQAHEAAGMPPLLHFEAEVAADAHTFDPPSNYRLLRVTRCGSDHFEEHVKRGAAPVLVVDPRAGHGPGIGGFKRDSEVGMALLEGHPVYFVVFDPEPVEGQTLGAVIGSLARFIDIVAQRHRGKPPIVYGNCQGGWAVTMALSHCERRAGLAVLNGSPLSYWAGEAGVNPMRLAGGFTGGAWATHLLADLEGGRFDGAWLVQNFETLRPEGVFKKYDTLFARPDAERERFLEFERWWNGYYFLGREEILSIVRDLFIGNRLEKGEVVVDHGCRADLTRIRTPMLIFSSEGDNITPPHQALGWLRAVYPSTEALVAAGQRIVYLINPKVGHLGIFVSADVARREHRAILHHSAAIEALPPGLYEMKLNAPAGPDDVPGAQFEPRRLEQIHFEANPPGFERVQALSERLDALYGTWLSPLVQQLAAPLLALGMERLHPMRTSRIVWSEHVVPVLALLPWLRTAIEASGMRDVQRDANPWYVAERAVAHATEQAIESWRVARDQWAEAAFRRLYPA</sequence>
<dbReference type="InterPro" id="IPR029058">
    <property type="entry name" value="AB_hydrolase_fold"/>
</dbReference>
<dbReference type="RefSeq" id="WP_132572832.1">
    <property type="nucleotide sequence ID" value="NZ_CBCSGL010000012.1"/>
</dbReference>
<dbReference type="InterPro" id="IPR024501">
    <property type="entry name" value="DUF3141"/>
</dbReference>
<protein>
    <submittedName>
        <fullName evidence="2">Uncharacterized protein DUF3141</fullName>
    </submittedName>
</protein>
<comment type="caution">
    <text evidence="2">The sequence shown here is derived from an EMBL/GenBank/DDBJ whole genome shotgun (WGS) entry which is preliminary data.</text>
</comment>
<dbReference type="Proteomes" id="UP000295110">
    <property type="component" value="Unassembled WGS sequence"/>
</dbReference>
<evidence type="ECO:0000313" key="2">
    <source>
        <dbReference type="EMBL" id="TCU94629.1"/>
    </source>
</evidence>
<gene>
    <name evidence="2" type="ORF">EV671_101651</name>
</gene>
<evidence type="ECO:0000313" key="3">
    <source>
        <dbReference type="Proteomes" id="UP000295110"/>
    </source>
</evidence>
<dbReference type="Gene3D" id="3.40.50.1820">
    <property type="entry name" value="alpha/beta hydrolase"/>
    <property type="match status" value="1"/>
</dbReference>
<dbReference type="Pfam" id="PF11339">
    <property type="entry name" value="DUF3141"/>
    <property type="match status" value="1"/>
</dbReference>
<keyword evidence="3" id="KW-1185">Reference proteome</keyword>
<feature type="region of interest" description="Disordered" evidence="1">
    <location>
        <begin position="1"/>
        <end position="20"/>
    </location>
</feature>
<evidence type="ECO:0000256" key="1">
    <source>
        <dbReference type="SAM" id="MobiDB-lite"/>
    </source>
</evidence>
<dbReference type="OrthoDB" id="7231451at2"/>
<dbReference type="PANTHER" id="PTHR36837">
    <property type="entry name" value="POLY(3-HYDROXYALKANOATE) POLYMERASE SUBUNIT PHAC"/>
    <property type="match status" value="1"/>
</dbReference>